<accession>A0A8H8CQ12</accession>
<dbReference type="EMBL" id="JAFIQS010000001">
    <property type="protein sequence ID" value="KAG5173463.1"/>
    <property type="molecule type" value="Genomic_DNA"/>
</dbReference>
<organism evidence="1">
    <name type="scientific">Psilocybe cubensis</name>
    <name type="common">Psychedelic mushroom</name>
    <name type="synonym">Stropharia cubensis</name>
    <dbReference type="NCBI Taxonomy" id="181762"/>
    <lineage>
        <taxon>Eukaryota</taxon>
        <taxon>Fungi</taxon>
        <taxon>Dikarya</taxon>
        <taxon>Basidiomycota</taxon>
        <taxon>Agaricomycotina</taxon>
        <taxon>Agaricomycetes</taxon>
        <taxon>Agaricomycetidae</taxon>
        <taxon>Agaricales</taxon>
        <taxon>Agaricineae</taxon>
        <taxon>Strophariaceae</taxon>
        <taxon>Psilocybe</taxon>
    </lineage>
</organism>
<evidence type="ECO:0000313" key="1">
    <source>
        <dbReference type="EMBL" id="KAG5173463.1"/>
    </source>
</evidence>
<reference evidence="1" key="1">
    <citation type="submission" date="2021-02" db="EMBL/GenBank/DDBJ databases">
        <title>Psilocybe cubensis genome.</title>
        <authorList>
            <person name="Mckernan K.J."/>
            <person name="Crawford S."/>
            <person name="Trippe A."/>
            <person name="Kane L.T."/>
            <person name="Mclaughlin S."/>
        </authorList>
    </citation>
    <scope>NUCLEOTIDE SEQUENCE [LARGE SCALE GENOMIC DNA]</scope>
    <source>
        <strain evidence="1">MGC-MH-2018</strain>
    </source>
</reference>
<proteinExistence type="predicted"/>
<name>A0A8H8CQ12_PSICU</name>
<comment type="caution">
    <text evidence="1">The sequence shown here is derived from an EMBL/GenBank/DDBJ whole genome shotgun (WGS) entry which is preliminary data.</text>
</comment>
<gene>
    <name evidence="1" type="ORF">JR316_000120</name>
</gene>
<protein>
    <submittedName>
        <fullName evidence="1">Uncharacterized protein</fullName>
    </submittedName>
</protein>
<dbReference type="AlphaFoldDB" id="A0A8H8CQ12"/>
<dbReference type="OrthoDB" id="3061238at2759"/>
<sequence>MLHKQAHSLIFRNFLTTDYTSTKATAFTPDIIPQFGNTVDPALLIDEYDQFIGLPVQPSERNNIYVRGKTTSNVVPGSKTAIVLRAVPSELILWPQAWNKVTPTGPGPLVIDSSIPNKVVTLSTPFQFSPSNLCGFNFALIATQTPLPETKRNTRLRDTLPPPPPDAKNWRELVNFFNTDTSTVYYNVVVADPNAPVISVSTRLRVVDNGSDPLNFRITIETSIMPEGTFVSLSSSTGLISLQKTRLADDIGVRVKLAPGFDDIITLCIFPDPKGIIETFAWVSLQASIIPPQTVNSGATPISKVVLLGALNIIFHDDAATNLKHASPAANQLKKLVETVNMGERSEVPHAQAGTITSQSTNVTGAANGWWFRDAIGDHNLFPRTASLCHSPDIQPVGITPRSDSQQILGGSNANTDWTDANRVVIQQGAPNYIYVRGNCTLGSDYPVQMRLFCVPSALLLYPPMYSQFSVTDADDHSNPFVAIRNITSTSYNSFNVVDTAFDLLNPQRPPSGSDHYCLIAETRSPTTENPDPDWPHEDTGSFSSGAGFNTWIGSTPTVCWRNVGYKTGGAQVICSTNVTIPAGLYSSSTQWTLEVDADNAPVGSAWSLTGNGPSIPGVNIGFAQTTITAPNMVEGCHFTGLPATGYSFSVVLQWFSNGKTPGNNMKFSFLLYTTQRTTSANGKLMKTTTARTHRQEAADWPFTVGIHHPGVEDKGDGNKKHIGYLGHRFKKVGRNPWPHAKVDKVTKLKSVSPVPVYAIGSDHWNVKF</sequence>